<keyword evidence="3" id="KW-1185">Reference proteome</keyword>
<reference evidence="2 3" key="1">
    <citation type="submission" date="2015-01" db="EMBL/GenBank/DDBJ databases">
        <title>Ahrensia donghaiensis sp. nov., a novel dimethylsulphoniopropionate-cleavage bacterium isolated from seawater and emended descriptions of the genus Ahrensia and Ahrensia kielensis.</title>
        <authorList>
            <person name="Liu J."/>
        </authorList>
    </citation>
    <scope>NUCLEOTIDE SEQUENCE [LARGE SCALE GENOMIC DNA]</scope>
    <source>
        <strain evidence="2 3">LZD062</strain>
    </source>
</reference>
<name>A0A0N0VL77_9HYPH</name>
<accession>A0A0N0VL77</accession>
<evidence type="ECO:0000313" key="2">
    <source>
        <dbReference type="EMBL" id="KPB00718.1"/>
    </source>
</evidence>
<comment type="caution">
    <text evidence="2">The sequence shown here is derived from an EMBL/GenBank/DDBJ whole genome shotgun (WGS) entry which is preliminary data.</text>
</comment>
<proteinExistence type="predicted"/>
<keyword evidence="1" id="KW-0812">Transmembrane</keyword>
<dbReference type="Proteomes" id="UP000038011">
    <property type="component" value="Unassembled WGS sequence"/>
</dbReference>
<keyword evidence="1" id="KW-0472">Membrane</keyword>
<organism evidence="2 3">
    <name type="scientific">Ahrensia marina</name>
    <dbReference type="NCBI Taxonomy" id="1514904"/>
    <lineage>
        <taxon>Bacteria</taxon>
        <taxon>Pseudomonadati</taxon>
        <taxon>Pseudomonadota</taxon>
        <taxon>Alphaproteobacteria</taxon>
        <taxon>Hyphomicrobiales</taxon>
        <taxon>Ahrensiaceae</taxon>
        <taxon>Ahrensia</taxon>
    </lineage>
</organism>
<feature type="transmembrane region" description="Helical" evidence="1">
    <location>
        <begin position="39"/>
        <end position="60"/>
    </location>
</feature>
<protein>
    <submittedName>
        <fullName evidence="2">Uncharacterized protein</fullName>
    </submittedName>
</protein>
<evidence type="ECO:0000256" key="1">
    <source>
        <dbReference type="SAM" id="Phobius"/>
    </source>
</evidence>
<evidence type="ECO:0000313" key="3">
    <source>
        <dbReference type="Proteomes" id="UP000038011"/>
    </source>
</evidence>
<dbReference type="STRING" id="1514904.SU32_11915"/>
<gene>
    <name evidence="2" type="ORF">SU32_11915</name>
</gene>
<sequence length="66" mass="6934">MGNKLQLIAELAFAGFLIGLLIGPDTLDQFFGLTYNNSVAVNLIVGTLAGASLGLLGSFLPRHETE</sequence>
<dbReference type="OrthoDB" id="9911079at2"/>
<keyword evidence="1" id="KW-1133">Transmembrane helix</keyword>
<dbReference type="AlphaFoldDB" id="A0A0N0VL77"/>
<dbReference type="PATRIC" id="fig|1514904.3.peg.1226"/>
<dbReference type="RefSeq" id="WP_053999599.1">
    <property type="nucleotide sequence ID" value="NZ_JXMU01000017.1"/>
</dbReference>
<feature type="transmembrane region" description="Helical" evidence="1">
    <location>
        <begin position="7"/>
        <end position="27"/>
    </location>
</feature>
<dbReference type="EMBL" id="JXMU01000017">
    <property type="protein sequence ID" value="KPB00718.1"/>
    <property type="molecule type" value="Genomic_DNA"/>
</dbReference>